<gene>
    <name evidence="1" type="ORF">S01H1_20849</name>
</gene>
<name>X0UP28_9ZZZZ</name>
<protein>
    <submittedName>
        <fullName evidence="1">Uncharacterized protein</fullName>
    </submittedName>
</protein>
<organism evidence="1">
    <name type="scientific">marine sediment metagenome</name>
    <dbReference type="NCBI Taxonomy" id="412755"/>
    <lineage>
        <taxon>unclassified sequences</taxon>
        <taxon>metagenomes</taxon>
        <taxon>ecological metagenomes</taxon>
    </lineage>
</organism>
<reference evidence="1" key="1">
    <citation type="journal article" date="2014" name="Front. Microbiol.">
        <title>High frequency of phylogenetically diverse reductive dehalogenase-homologous genes in deep subseafloor sedimentary metagenomes.</title>
        <authorList>
            <person name="Kawai M."/>
            <person name="Futagami T."/>
            <person name="Toyoda A."/>
            <person name="Takaki Y."/>
            <person name="Nishi S."/>
            <person name="Hori S."/>
            <person name="Arai W."/>
            <person name="Tsubouchi T."/>
            <person name="Morono Y."/>
            <person name="Uchiyama I."/>
            <person name="Ito T."/>
            <person name="Fujiyama A."/>
            <person name="Inagaki F."/>
            <person name="Takami H."/>
        </authorList>
    </citation>
    <scope>NUCLEOTIDE SEQUENCE</scope>
    <source>
        <strain evidence="1">Expedition CK06-06</strain>
    </source>
</reference>
<dbReference type="AlphaFoldDB" id="X0UP28"/>
<comment type="caution">
    <text evidence="1">The sequence shown here is derived from an EMBL/GenBank/DDBJ whole genome shotgun (WGS) entry which is preliminary data.</text>
</comment>
<evidence type="ECO:0000313" key="1">
    <source>
        <dbReference type="EMBL" id="GAF90260.1"/>
    </source>
</evidence>
<sequence length="59" mass="6523">MRGTDIFKERKLTYLLFYPDSGAGGIYLRAGGIDKDSSCPDGVPGWTSFELRPLAQNLK</sequence>
<proteinExistence type="predicted"/>
<accession>X0UP28</accession>
<dbReference type="EMBL" id="BARS01011469">
    <property type="protein sequence ID" value="GAF90260.1"/>
    <property type="molecule type" value="Genomic_DNA"/>
</dbReference>